<name>A0A2Y8ZV38_9MICO</name>
<dbReference type="EC" id="5.1.1.-" evidence="8"/>
<dbReference type="OrthoDB" id="9796450at2"/>
<feature type="binding site" evidence="6">
    <location>
        <position position="136"/>
    </location>
    <ligand>
        <name>substrate</name>
    </ligand>
</feature>
<feature type="active site" description="Proton acceptor; specific for (S)-substrate epimerization" evidence="5">
    <location>
        <position position="269"/>
    </location>
</feature>
<dbReference type="PANTHER" id="PTHR48073:SF2">
    <property type="entry name" value="O-SUCCINYLBENZOATE SYNTHASE"/>
    <property type="match status" value="1"/>
</dbReference>
<dbReference type="SFLD" id="SFLDF00009">
    <property type="entry name" value="o-succinylbenzoate_synthase"/>
    <property type="match status" value="1"/>
</dbReference>
<dbReference type="PANTHER" id="PTHR48073">
    <property type="entry name" value="O-SUCCINYLBENZOATE SYNTHASE-RELATED"/>
    <property type="match status" value="1"/>
</dbReference>
<keyword evidence="11" id="KW-1185">Reference proteome</keyword>
<dbReference type="EMBL" id="UESZ01000001">
    <property type="protein sequence ID" value="SSA35914.1"/>
    <property type="molecule type" value="Genomic_DNA"/>
</dbReference>
<dbReference type="InterPro" id="IPR029065">
    <property type="entry name" value="Enolase_C-like"/>
</dbReference>
<evidence type="ECO:0000313" key="11">
    <source>
        <dbReference type="Proteomes" id="UP000250028"/>
    </source>
</evidence>
<dbReference type="PROSITE" id="PS00908">
    <property type="entry name" value="MR_MLE_1"/>
    <property type="match status" value="1"/>
</dbReference>
<protein>
    <recommendedName>
        <fullName evidence="8">Dipeptide epimerase</fullName>
        <ecNumber evidence="8">5.1.1.-</ecNumber>
    </recommendedName>
</protein>
<reference evidence="11" key="1">
    <citation type="submission" date="2016-10" db="EMBL/GenBank/DDBJ databases">
        <authorList>
            <person name="Varghese N."/>
            <person name="Submissions S."/>
        </authorList>
    </citation>
    <scope>NUCLEOTIDE SEQUENCE [LARGE SCALE GENOMIC DNA]</scope>
    <source>
        <strain evidence="11">DSM 22951</strain>
    </source>
</reference>
<dbReference type="Pfam" id="PF02746">
    <property type="entry name" value="MR_MLE_N"/>
    <property type="match status" value="1"/>
</dbReference>
<feature type="active site" description="Proton acceptor; specific for (R)-substrate epimerization" evidence="5">
    <location>
        <position position="163"/>
    </location>
</feature>
<comment type="cofactor">
    <cofactor evidence="7 8">
        <name>Mg(2+)</name>
        <dbReference type="ChEBI" id="CHEBI:18420"/>
    </cofactor>
    <text evidence="7 8">Binds 1 Mg(2+) ion per subunit.</text>
</comment>
<dbReference type="Pfam" id="PF13378">
    <property type="entry name" value="MR_MLE_C"/>
    <property type="match status" value="1"/>
</dbReference>
<organism evidence="10 11">
    <name type="scientific">Branchiibius hedensis</name>
    <dbReference type="NCBI Taxonomy" id="672460"/>
    <lineage>
        <taxon>Bacteria</taxon>
        <taxon>Bacillati</taxon>
        <taxon>Actinomycetota</taxon>
        <taxon>Actinomycetes</taxon>
        <taxon>Micrococcales</taxon>
        <taxon>Dermacoccaceae</taxon>
        <taxon>Branchiibius</taxon>
    </lineage>
</organism>
<keyword evidence="3 7" id="KW-0460">Magnesium</keyword>
<evidence type="ECO:0000256" key="2">
    <source>
        <dbReference type="ARBA" id="ARBA00022723"/>
    </source>
</evidence>
<feature type="binding site" evidence="6">
    <location>
        <position position="322"/>
    </location>
    <ligand>
        <name>substrate</name>
    </ligand>
</feature>
<dbReference type="SMART" id="SM00922">
    <property type="entry name" value="MR_MLE"/>
    <property type="match status" value="1"/>
</dbReference>
<evidence type="ECO:0000256" key="1">
    <source>
        <dbReference type="ARBA" id="ARBA00008031"/>
    </source>
</evidence>
<dbReference type="InterPro" id="IPR018110">
    <property type="entry name" value="Mandel_Rmase/mucon_lact_enz_CS"/>
</dbReference>
<dbReference type="SFLD" id="SFLDG00180">
    <property type="entry name" value="muconate_cycloisomerase"/>
    <property type="match status" value="1"/>
</dbReference>
<evidence type="ECO:0000259" key="9">
    <source>
        <dbReference type="SMART" id="SM00922"/>
    </source>
</evidence>
<feature type="domain" description="Mandelate racemase/muconate lactonizing enzyme C-terminal" evidence="9">
    <location>
        <begin position="142"/>
        <end position="241"/>
    </location>
</feature>
<dbReference type="GO" id="GO:0009063">
    <property type="term" value="P:amino acid catabolic process"/>
    <property type="evidence" value="ECO:0007669"/>
    <property type="project" value="InterPro"/>
</dbReference>
<sequence>MVITDVNTSILRSPLHTPFVTALRRTTTSDSLLVTITDDEGRTGYGEAPQIWQVTGASIPGSQACVEELLAPLLIGQDPRAYVDLIHRVRGAVAGNEAAICAVDVALHDLAARVAGIPLVQLLGGSAATTVETDVTLAAGTVDELAAAAKARAAEGFSVLKAKVGTGTAEQDVARVKAIRDAVGPDVTIRLDANQGWTPREAVRAIRGLEDADLRIELVEQPVRRLDIEGLAWVSDRVELPILADEAVFSVHDLVTVIRHRAADMVNVKLAKCGGLLAAGTLLELAKSEGIATMVGCMMESEIGVGAAASLVAAYGTSVVSDLDAPWWFASSAVRGGMALQSNQIHLADLPGSSVDRILE</sequence>
<dbReference type="SFLD" id="SFLDS00001">
    <property type="entry name" value="Enolase"/>
    <property type="match status" value="1"/>
</dbReference>
<dbReference type="GO" id="GO:0000287">
    <property type="term" value="F:magnesium ion binding"/>
    <property type="evidence" value="ECO:0007669"/>
    <property type="project" value="UniProtKB-ARBA"/>
</dbReference>
<dbReference type="CDD" id="cd03319">
    <property type="entry name" value="L-Ala-DL-Glu_epimerase"/>
    <property type="match status" value="1"/>
</dbReference>
<gene>
    <name evidence="10" type="ORF">SAMN04489750_3290</name>
</gene>
<dbReference type="InterPro" id="IPR036849">
    <property type="entry name" value="Enolase-like_C_sf"/>
</dbReference>
<dbReference type="InterPro" id="IPR034603">
    <property type="entry name" value="Dipeptide_epimerase"/>
</dbReference>
<dbReference type="GO" id="GO:0006518">
    <property type="term" value="P:peptide metabolic process"/>
    <property type="evidence" value="ECO:0007669"/>
    <property type="project" value="UniProtKB-ARBA"/>
</dbReference>
<accession>A0A2Y8ZV38</accession>
<dbReference type="InterPro" id="IPR029017">
    <property type="entry name" value="Enolase-like_N"/>
</dbReference>
<evidence type="ECO:0000256" key="7">
    <source>
        <dbReference type="PIRSR" id="PIRSR634603-3"/>
    </source>
</evidence>
<dbReference type="GO" id="GO:0016855">
    <property type="term" value="F:racemase and epimerase activity, acting on amino acids and derivatives"/>
    <property type="evidence" value="ECO:0007669"/>
    <property type="project" value="UniProtKB-UniRule"/>
</dbReference>
<feature type="binding site" evidence="6">
    <location>
        <position position="297"/>
    </location>
    <ligand>
        <name>substrate</name>
    </ligand>
</feature>
<evidence type="ECO:0000313" key="10">
    <source>
        <dbReference type="EMBL" id="SSA35914.1"/>
    </source>
</evidence>
<dbReference type="Gene3D" id="3.30.390.10">
    <property type="entry name" value="Enolase-like, N-terminal domain"/>
    <property type="match status" value="1"/>
</dbReference>
<feature type="binding site" evidence="7">
    <location>
        <position position="245"/>
    </location>
    <ligand>
        <name>Mg(2+)</name>
        <dbReference type="ChEBI" id="CHEBI:18420"/>
    </ligand>
</feature>
<evidence type="ECO:0000256" key="4">
    <source>
        <dbReference type="ARBA" id="ARBA00023235"/>
    </source>
</evidence>
<feature type="binding site" evidence="7">
    <location>
        <position position="220"/>
    </location>
    <ligand>
        <name>Mg(2+)</name>
        <dbReference type="ChEBI" id="CHEBI:18420"/>
    </ligand>
</feature>
<dbReference type="Proteomes" id="UP000250028">
    <property type="component" value="Unassembled WGS sequence"/>
</dbReference>
<feature type="binding site" evidence="6">
    <location>
        <position position="324"/>
    </location>
    <ligand>
        <name>substrate</name>
    </ligand>
</feature>
<feature type="binding site" evidence="6">
    <location>
        <position position="161"/>
    </location>
    <ligand>
        <name>substrate</name>
    </ligand>
</feature>
<feature type="binding site" evidence="6">
    <location>
        <position position="24"/>
    </location>
    <ligand>
        <name>substrate</name>
    </ligand>
</feature>
<dbReference type="SUPFAM" id="SSF51604">
    <property type="entry name" value="Enolase C-terminal domain-like"/>
    <property type="match status" value="1"/>
</dbReference>
<keyword evidence="2 7" id="KW-0479">Metal-binding</keyword>
<feature type="binding site" evidence="7">
    <location>
        <position position="192"/>
    </location>
    <ligand>
        <name>Mg(2+)</name>
        <dbReference type="ChEBI" id="CHEBI:18420"/>
    </ligand>
</feature>
<proteinExistence type="inferred from homology"/>
<keyword evidence="4 8" id="KW-0413">Isomerase</keyword>
<dbReference type="InterPro" id="IPR013342">
    <property type="entry name" value="Mandelate_racemase_C"/>
</dbReference>
<dbReference type="SUPFAM" id="SSF54826">
    <property type="entry name" value="Enolase N-terminal domain-like"/>
    <property type="match status" value="1"/>
</dbReference>
<dbReference type="Gene3D" id="3.20.20.120">
    <property type="entry name" value="Enolase-like C-terminal domain"/>
    <property type="match status" value="1"/>
</dbReference>
<evidence type="ECO:0000256" key="5">
    <source>
        <dbReference type="PIRSR" id="PIRSR634603-1"/>
    </source>
</evidence>
<dbReference type="FunFam" id="3.30.390.10:FF:000009">
    <property type="entry name" value="Hydrophobic dipeptide epimerase"/>
    <property type="match status" value="1"/>
</dbReference>
<evidence type="ECO:0000256" key="8">
    <source>
        <dbReference type="RuleBase" id="RU366006"/>
    </source>
</evidence>
<dbReference type="RefSeq" id="WP_109687499.1">
    <property type="nucleotide sequence ID" value="NZ_QGDN01000001.1"/>
</dbReference>
<dbReference type="AlphaFoldDB" id="A0A2Y8ZV38"/>
<feature type="binding site" evidence="6">
    <location>
        <position position="299"/>
    </location>
    <ligand>
        <name>substrate</name>
    </ligand>
</feature>
<evidence type="ECO:0000256" key="6">
    <source>
        <dbReference type="PIRSR" id="PIRSR634603-2"/>
    </source>
</evidence>
<comment type="similarity">
    <text evidence="1 8">Belongs to the mandelate racemase/muconate lactonizing enzyme family.</text>
</comment>
<evidence type="ECO:0000256" key="3">
    <source>
        <dbReference type="ARBA" id="ARBA00022842"/>
    </source>
</evidence>
<dbReference type="InterPro" id="IPR013341">
    <property type="entry name" value="Mandelate_racemase_N_dom"/>
</dbReference>